<keyword evidence="1" id="KW-0863">Zinc-finger</keyword>
<evidence type="ECO:0000256" key="2">
    <source>
        <dbReference type="SAM" id="MobiDB-lite"/>
    </source>
</evidence>
<dbReference type="EMBL" id="CZPT02000209">
    <property type="protein sequence ID" value="SCU65040.1"/>
    <property type="molecule type" value="Genomic_DNA"/>
</dbReference>
<proteinExistence type="predicted"/>
<dbReference type="Proteomes" id="UP000195570">
    <property type="component" value="Unassembled WGS sequence"/>
</dbReference>
<feature type="domain" description="C3H1-type" evidence="3">
    <location>
        <begin position="122"/>
        <end position="149"/>
    </location>
</feature>
<dbReference type="VEuPathDB" id="TriTrypDB:TEOVI_000722500"/>
<sequence length="202" mass="22365">MQPFGQTQLVPNRGYGGYNTYSHVGYPPQQYHAPTHYPQGGYYHSYPQGAYNPVHFQGFQNTVLGHMGRGRAPYNGGRGGGGYGRGAYVGGTTGDRGRGGFGLRARKKKPFVGGSLETQRRWEKETTCCFFLQKNCKFYDACRFLHEDDGRRPCQYGEHCRVGHADRVKQADGTAEADRHSSHSVDGRDQADGKHDVAAESP</sequence>
<dbReference type="PROSITE" id="PS50103">
    <property type="entry name" value="ZF_C3H1"/>
    <property type="match status" value="1"/>
</dbReference>
<accession>A0A1G4I0A3</accession>
<evidence type="ECO:0000313" key="4">
    <source>
        <dbReference type="EMBL" id="SCU65040.1"/>
    </source>
</evidence>
<name>A0A1G4I0A3_TRYEQ</name>
<keyword evidence="1" id="KW-0479">Metal-binding</keyword>
<dbReference type="InterPro" id="IPR000571">
    <property type="entry name" value="Znf_CCCH"/>
</dbReference>
<reference evidence="4" key="1">
    <citation type="submission" date="2016-09" db="EMBL/GenBank/DDBJ databases">
        <authorList>
            <person name="Hebert L."/>
            <person name="Moumen B."/>
        </authorList>
    </citation>
    <scope>NUCLEOTIDE SEQUENCE [LARGE SCALE GENOMIC DNA]</scope>
    <source>
        <strain evidence="4">OVI</strain>
    </source>
</reference>
<feature type="region of interest" description="Disordered" evidence="2">
    <location>
        <begin position="168"/>
        <end position="202"/>
    </location>
</feature>
<keyword evidence="5" id="KW-1185">Reference proteome</keyword>
<protein>
    <submittedName>
        <fullName evidence="4">Zinc finger protein family member, putative</fullName>
    </submittedName>
</protein>
<dbReference type="RefSeq" id="XP_067076699.1">
    <property type="nucleotide sequence ID" value="XM_067220598.1"/>
</dbReference>
<comment type="caution">
    <text evidence="4">The sequence shown here is derived from an EMBL/GenBank/DDBJ whole genome shotgun (WGS) entry which is preliminary data.</text>
</comment>
<evidence type="ECO:0000313" key="5">
    <source>
        <dbReference type="Proteomes" id="UP000195570"/>
    </source>
</evidence>
<dbReference type="GeneID" id="92381159"/>
<gene>
    <name evidence="4" type="ORF">TEOVI_000722500</name>
</gene>
<dbReference type="GO" id="GO:0008270">
    <property type="term" value="F:zinc ion binding"/>
    <property type="evidence" value="ECO:0007669"/>
    <property type="project" value="UniProtKB-KW"/>
</dbReference>
<dbReference type="AlphaFoldDB" id="A0A1G4I0A3"/>
<evidence type="ECO:0000259" key="3">
    <source>
        <dbReference type="PROSITE" id="PS50103"/>
    </source>
</evidence>
<dbReference type="SMART" id="SM00356">
    <property type="entry name" value="ZnF_C3H1"/>
    <property type="match status" value="1"/>
</dbReference>
<feature type="zinc finger region" description="C3H1-type" evidence="1">
    <location>
        <begin position="122"/>
        <end position="149"/>
    </location>
</feature>
<organism evidence="4 5">
    <name type="scientific">Trypanosoma equiperdum</name>
    <dbReference type="NCBI Taxonomy" id="5694"/>
    <lineage>
        <taxon>Eukaryota</taxon>
        <taxon>Discoba</taxon>
        <taxon>Euglenozoa</taxon>
        <taxon>Kinetoplastea</taxon>
        <taxon>Metakinetoplastina</taxon>
        <taxon>Trypanosomatida</taxon>
        <taxon>Trypanosomatidae</taxon>
        <taxon>Trypanosoma</taxon>
    </lineage>
</organism>
<keyword evidence="1" id="KW-0862">Zinc</keyword>
<evidence type="ECO:0000256" key="1">
    <source>
        <dbReference type="PROSITE-ProRule" id="PRU00723"/>
    </source>
</evidence>